<dbReference type="EMBL" id="JAGSMN010000050">
    <property type="protein sequence ID" value="MBR7671942.1"/>
    <property type="molecule type" value="Genomic_DNA"/>
</dbReference>
<dbReference type="PANTHER" id="PTHR43344">
    <property type="entry name" value="PHOSPHOSERINE PHOSPHATASE"/>
    <property type="match status" value="1"/>
</dbReference>
<comment type="similarity">
    <text evidence="1">Belongs to the HAD-like hydrolase superfamily. SerB family.</text>
</comment>
<keyword evidence="7" id="KW-1185">Reference proteome</keyword>
<evidence type="ECO:0000256" key="5">
    <source>
        <dbReference type="SAM" id="MobiDB-lite"/>
    </source>
</evidence>
<comment type="caution">
    <text evidence="6">The sequence shown here is derived from an EMBL/GenBank/DDBJ whole genome shotgun (WGS) entry which is preliminary data.</text>
</comment>
<evidence type="ECO:0000313" key="7">
    <source>
        <dbReference type="Proteomes" id="UP000675554"/>
    </source>
</evidence>
<dbReference type="Pfam" id="PF12710">
    <property type="entry name" value="HAD"/>
    <property type="match status" value="1"/>
</dbReference>
<dbReference type="InterPro" id="IPR036412">
    <property type="entry name" value="HAD-like_sf"/>
</dbReference>
<dbReference type="InterPro" id="IPR023214">
    <property type="entry name" value="HAD_sf"/>
</dbReference>
<proteinExistence type="inferred from homology"/>
<keyword evidence="2" id="KW-0479">Metal-binding</keyword>
<dbReference type="SUPFAM" id="SSF56784">
    <property type="entry name" value="HAD-like"/>
    <property type="match status" value="1"/>
</dbReference>
<evidence type="ECO:0000256" key="2">
    <source>
        <dbReference type="ARBA" id="ARBA00022723"/>
    </source>
</evidence>
<reference evidence="6" key="1">
    <citation type="submission" date="2021-04" db="EMBL/GenBank/DDBJ databases">
        <title>Sequencing of actinobacteria type strains.</title>
        <authorList>
            <person name="Nguyen G.-S."/>
            <person name="Wentzel A."/>
        </authorList>
    </citation>
    <scope>NUCLEOTIDE SEQUENCE</scope>
    <source>
        <strain evidence="6">DSM 42095</strain>
    </source>
</reference>
<evidence type="ECO:0000313" key="6">
    <source>
        <dbReference type="EMBL" id="MBR7671942.1"/>
    </source>
</evidence>
<accession>A0A8T4IKZ6</accession>
<dbReference type="GO" id="GO:0016787">
    <property type="term" value="F:hydrolase activity"/>
    <property type="evidence" value="ECO:0007669"/>
    <property type="project" value="UniProtKB-KW"/>
</dbReference>
<evidence type="ECO:0000256" key="1">
    <source>
        <dbReference type="ARBA" id="ARBA00009184"/>
    </source>
</evidence>
<name>A0A8T4IKZ6_9ACTN</name>
<dbReference type="Gene3D" id="1.20.1440.100">
    <property type="entry name" value="SG protein - dephosphorylation function"/>
    <property type="match status" value="1"/>
</dbReference>
<sequence>MKAALAVLDLDGTLLEGFLAEAVTKVLLAVPGAEVCAVRRARSAIDAYRARVIDHDECAAHFHDAYARSVRGLPAAVLGEVGAQGWRLARGQLFPHARRLVRALRAQGFSPCLLSGSPQEAVLHAARDLGVEHAWGLVLETDPHGRCTERYLRAPASSGVKGAILREATAGIPVDWRQSLAMGDSPSDIDVLDMVGHPLAYEPDAQLRAIAVAKGWTVVDRTTVLDICGRLRPETGATKPHERPPVTWSGEAVSNAFSNLRSTRRGPGGQLAGQRLGEGGHGRELPDGVGVDLEAHMVFDRGEKGDGLDRIQAVRGHGHSRIDFPLREPQLLGQAGAEPLLEFGVERVGTGVLHVHGSPSGEWTSTSRPGRDVEDTL</sequence>
<evidence type="ECO:0000256" key="3">
    <source>
        <dbReference type="ARBA" id="ARBA00022801"/>
    </source>
</evidence>
<keyword evidence="4" id="KW-0460">Magnesium</keyword>
<dbReference type="Proteomes" id="UP000675554">
    <property type="component" value="Unassembled WGS sequence"/>
</dbReference>
<feature type="region of interest" description="Disordered" evidence="5">
    <location>
        <begin position="355"/>
        <end position="377"/>
    </location>
</feature>
<dbReference type="AlphaFoldDB" id="A0A8T4IKZ6"/>
<protein>
    <submittedName>
        <fullName evidence="6">HAD family phosphatase</fullName>
    </submittedName>
</protein>
<dbReference type="PANTHER" id="PTHR43344:SF13">
    <property type="entry name" value="PHOSPHATASE RV3661-RELATED"/>
    <property type="match status" value="1"/>
</dbReference>
<dbReference type="InterPro" id="IPR050582">
    <property type="entry name" value="HAD-like_SerB"/>
</dbReference>
<organism evidence="6 7">
    <name type="scientific">Streptomyces daliensis</name>
    <dbReference type="NCBI Taxonomy" id="299421"/>
    <lineage>
        <taxon>Bacteria</taxon>
        <taxon>Bacillati</taxon>
        <taxon>Actinomycetota</taxon>
        <taxon>Actinomycetes</taxon>
        <taxon>Kitasatosporales</taxon>
        <taxon>Streptomycetaceae</taxon>
        <taxon>Streptomyces</taxon>
    </lineage>
</organism>
<dbReference type="Gene3D" id="3.40.50.1000">
    <property type="entry name" value="HAD superfamily/HAD-like"/>
    <property type="match status" value="1"/>
</dbReference>
<evidence type="ECO:0000256" key="4">
    <source>
        <dbReference type="ARBA" id="ARBA00022842"/>
    </source>
</evidence>
<dbReference type="GO" id="GO:0046872">
    <property type="term" value="F:metal ion binding"/>
    <property type="evidence" value="ECO:0007669"/>
    <property type="project" value="UniProtKB-KW"/>
</dbReference>
<gene>
    <name evidence="6" type="ORF">KDA82_02585</name>
</gene>
<keyword evidence="3" id="KW-0378">Hydrolase</keyword>